<reference evidence="1 2" key="1">
    <citation type="submission" date="2020-08" db="EMBL/GenBank/DDBJ databases">
        <title>Genomic Encyclopedia of Type Strains, Phase IV (KMG-IV): sequencing the most valuable type-strain genomes for metagenomic binning, comparative biology and taxonomic classification.</title>
        <authorList>
            <person name="Goeker M."/>
        </authorList>
    </citation>
    <scope>NUCLEOTIDE SEQUENCE [LARGE SCALE GENOMIC DNA]</scope>
    <source>
        <strain evidence="1 2">DSM 103526</strain>
    </source>
</reference>
<dbReference type="Proteomes" id="UP000579281">
    <property type="component" value="Unassembled WGS sequence"/>
</dbReference>
<accession>A0A841L0U2</accession>
<name>A0A841L0U2_9FIRM</name>
<evidence type="ECO:0000313" key="1">
    <source>
        <dbReference type="EMBL" id="MBB6218208.1"/>
    </source>
</evidence>
<dbReference type="RefSeq" id="WP_184312697.1">
    <property type="nucleotide sequence ID" value="NZ_JACHEN010000034.1"/>
</dbReference>
<evidence type="ECO:0008006" key="3">
    <source>
        <dbReference type="Google" id="ProtNLM"/>
    </source>
</evidence>
<comment type="caution">
    <text evidence="1">The sequence shown here is derived from an EMBL/GenBank/DDBJ whole genome shotgun (WGS) entry which is preliminary data.</text>
</comment>
<sequence>MLEKAISKLRTEMGQNNANPYIQVVGQFLLSHLESNPDTAEKIMNSEKTIAKSLSEMEKEAKKKKVGNCAVLTDQEGFGIVLKYFGIEGQVVNRPIEIKAVEANMAEPTAKKATTDFDVKLEDFLV</sequence>
<evidence type="ECO:0000313" key="2">
    <source>
        <dbReference type="Proteomes" id="UP000579281"/>
    </source>
</evidence>
<protein>
    <recommendedName>
        <fullName evidence="3">PcfK-like protein</fullName>
    </recommendedName>
</protein>
<proteinExistence type="predicted"/>
<organism evidence="1 2">
    <name type="scientific">Anaerosolibacter carboniphilus</name>
    <dbReference type="NCBI Taxonomy" id="1417629"/>
    <lineage>
        <taxon>Bacteria</taxon>
        <taxon>Bacillati</taxon>
        <taxon>Bacillota</taxon>
        <taxon>Clostridia</taxon>
        <taxon>Peptostreptococcales</taxon>
        <taxon>Thermotaleaceae</taxon>
        <taxon>Anaerosolibacter</taxon>
    </lineage>
</organism>
<gene>
    <name evidence="1" type="ORF">HNQ80_004348</name>
</gene>
<dbReference type="AlphaFoldDB" id="A0A841L0U2"/>
<keyword evidence="2" id="KW-1185">Reference proteome</keyword>
<dbReference type="EMBL" id="JACHEN010000034">
    <property type="protein sequence ID" value="MBB6218208.1"/>
    <property type="molecule type" value="Genomic_DNA"/>
</dbReference>